<dbReference type="Proteomes" id="UP000323521">
    <property type="component" value="Chromosome"/>
</dbReference>
<accession>A0A3G1KWC1</accession>
<name>A0A3G1KWC1_FORW1</name>
<proteinExistence type="predicted"/>
<dbReference type="EMBL" id="CP017634">
    <property type="protein sequence ID" value="ATW26764.1"/>
    <property type="molecule type" value="Genomic_DNA"/>
</dbReference>
<evidence type="ECO:0000313" key="1">
    <source>
        <dbReference type="EMBL" id="ATW26764.1"/>
    </source>
</evidence>
<keyword evidence="2" id="KW-1185">Reference proteome</keyword>
<organism evidence="1 2">
    <name type="scientific">Formimonas warabiya</name>
    <dbReference type="NCBI Taxonomy" id="1761012"/>
    <lineage>
        <taxon>Bacteria</taxon>
        <taxon>Bacillati</taxon>
        <taxon>Bacillota</taxon>
        <taxon>Clostridia</taxon>
        <taxon>Eubacteriales</taxon>
        <taxon>Peptococcaceae</taxon>
        <taxon>Candidatus Formimonas</taxon>
    </lineage>
</organism>
<dbReference type="KEGG" id="fwa:DCMF_20125"/>
<sequence length="69" mass="7792">MRYKFKIMAMVNSATLWEFPPGTLLTGIFRSVAVCTSILSRPMPNLWIMRKALAFSSISPVIFVPVTKK</sequence>
<protein>
    <submittedName>
        <fullName evidence="1">Uncharacterized protein</fullName>
    </submittedName>
</protein>
<dbReference type="AlphaFoldDB" id="A0A3G1KWC1"/>
<reference evidence="1 2" key="1">
    <citation type="submission" date="2016-10" db="EMBL/GenBank/DDBJ databases">
        <title>Complete Genome Sequence of Peptococcaceae strain DCMF.</title>
        <authorList>
            <person name="Edwards R.J."/>
            <person name="Holland S.I."/>
            <person name="Deshpande N.P."/>
            <person name="Wong Y.K."/>
            <person name="Ertan H."/>
            <person name="Manefield M."/>
            <person name="Russell T.L."/>
            <person name="Lee M.J."/>
        </authorList>
    </citation>
    <scope>NUCLEOTIDE SEQUENCE [LARGE SCALE GENOMIC DNA]</scope>
    <source>
        <strain evidence="1 2">DCMF</strain>
    </source>
</reference>
<gene>
    <name evidence="1" type="ORF">DCMF_20125</name>
</gene>
<evidence type="ECO:0000313" key="2">
    <source>
        <dbReference type="Proteomes" id="UP000323521"/>
    </source>
</evidence>